<gene>
    <name evidence="2" type="ORF">POCTA_138.1.T0850047</name>
</gene>
<protein>
    <submittedName>
        <fullName evidence="2">Uncharacterized protein</fullName>
    </submittedName>
</protein>
<dbReference type="PANTHER" id="PTHR19920">
    <property type="entry name" value="WD40 PROTEIN CIAO1"/>
    <property type="match status" value="1"/>
</dbReference>
<keyword evidence="1" id="KW-0853">WD repeat</keyword>
<dbReference type="OrthoDB" id="310125at2759"/>
<evidence type="ECO:0000256" key="1">
    <source>
        <dbReference type="PROSITE-ProRule" id="PRU00221"/>
    </source>
</evidence>
<dbReference type="GO" id="GO:0097361">
    <property type="term" value="C:cytosolic [4Fe-4S] assembly targeting complex"/>
    <property type="evidence" value="ECO:0007669"/>
    <property type="project" value="TreeGrafter"/>
</dbReference>
<evidence type="ECO:0000313" key="2">
    <source>
        <dbReference type="EMBL" id="CAD8185221.1"/>
    </source>
</evidence>
<dbReference type="Proteomes" id="UP000683925">
    <property type="component" value="Unassembled WGS sequence"/>
</dbReference>
<comment type="caution">
    <text evidence="2">The sequence shown here is derived from an EMBL/GenBank/DDBJ whole genome shotgun (WGS) entry which is preliminary data.</text>
</comment>
<dbReference type="PROSITE" id="PS50082">
    <property type="entry name" value="WD_REPEATS_2"/>
    <property type="match status" value="1"/>
</dbReference>
<dbReference type="PROSITE" id="PS50294">
    <property type="entry name" value="WD_REPEATS_REGION"/>
    <property type="match status" value="1"/>
</dbReference>
<feature type="repeat" description="WD" evidence="1">
    <location>
        <begin position="110"/>
        <end position="142"/>
    </location>
</feature>
<sequence>MKQYQNEIINKDEGHLELINSYNLGQQYVDQLHYSSEHSILLMRIGRKINVFIFNELSLKLIGSFLNSREYFSNIFSMNKQNVIISGDSTGKCKLFQLSNLISSRYLYLLQGHNGCISYIDMNDQESDLVTSSVNSTIKFWNKRNIWCCYQTIIQHQDLLLGFSLNNSGNQLVSYGFDDYVLVIQKVKNKQIWQVIQKISDRLFKAEGQLTSPKEKDLMIVYSNEVNQNFFQQTAQIKLWQGSSSLDCLSKIQFVRSNLVLVQKLDKIISCLKLNLDGDVISQEYIDISKKKFVAYMSQDANYLFIANCDSYQLQIRKNFGF</sequence>
<dbReference type="PANTHER" id="PTHR19920:SF0">
    <property type="entry name" value="CYTOSOLIC IRON-SULFUR PROTEIN ASSEMBLY PROTEIN CIAO1-RELATED"/>
    <property type="match status" value="1"/>
</dbReference>
<accession>A0A8S1W757</accession>
<evidence type="ECO:0000313" key="3">
    <source>
        <dbReference type="Proteomes" id="UP000683925"/>
    </source>
</evidence>
<reference evidence="2" key="1">
    <citation type="submission" date="2021-01" db="EMBL/GenBank/DDBJ databases">
        <authorList>
            <consortium name="Genoscope - CEA"/>
            <person name="William W."/>
        </authorList>
    </citation>
    <scope>NUCLEOTIDE SEQUENCE</scope>
</reference>
<proteinExistence type="predicted"/>
<dbReference type="SMART" id="SM00320">
    <property type="entry name" value="WD40"/>
    <property type="match status" value="3"/>
</dbReference>
<organism evidence="2 3">
    <name type="scientific">Paramecium octaurelia</name>
    <dbReference type="NCBI Taxonomy" id="43137"/>
    <lineage>
        <taxon>Eukaryota</taxon>
        <taxon>Sar</taxon>
        <taxon>Alveolata</taxon>
        <taxon>Ciliophora</taxon>
        <taxon>Intramacronucleata</taxon>
        <taxon>Oligohymenophorea</taxon>
        <taxon>Peniculida</taxon>
        <taxon>Parameciidae</taxon>
        <taxon>Paramecium</taxon>
    </lineage>
</organism>
<dbReference type="EMBL" id="CAJJDP010000084">
    <property type="protein sequence ID" value="CAD8185221.1"/>
    <property type="molecule type" value="Genomic_DNA"/>
</dbReference>
<name>A0A8S1W757_PAROT</name>
<dbReference type="InterPro" id="IPR001680">
    <property type="entry name" value="WD40_rpt"/>
</dbReference>
<keyword evidence="3" id="KW-1185">Reference proteome</keyword>
<dbReference type="GO" id="GO:0016226">
    <property type="term" value="P:iron-sulfur cluster assembly"/>
    <property type="evidence" value="ECO:0007669"/>
    <property type="project" value="TreeGrafter"/>
</dbReference>
<dbReference type="AlphaFoldDB" id="A0A8S1W757"/>